<feature type="transmembrane region" description="Helical" evidence="10">
    <location>
        <begin position="12"/>
        <end position="32"/>
    </location>
</feature>
<dbReference type="Pfam" id="PF00015">
    <property type="entry name" value="MCPsignal"/>
    <property type="match status" value="1"/>
</dbReference>
<dbReference type="SUPFAM" id="SSF103190">
    <property type="entry name" value="Sensory domain-like"/>
    <property type="match status" value="1"/>
</dbReference>
<gene>
    <name evidence="13" type="ORF">SAMN05421659_11825</name>
</gene>
<evidence type="ECO:0000256" key="2">
    <source>
        <dbReference type="ARBA" id="ARBA00022475"/>
    </source>
</evidence>
<protein>
    <submittedName>
        <fullName evidence="13">Methyl-accepting chemotaxis protein</fullName>
    </submittedName>
</protein>
<evidence type="ECO:0000256" key="5">
    <source>
        <dbReference type="ARBA" id="ARBA00022989"/>
    </source>
</evidence>
<feature type="domain" description="Methyl-accepting transducer" evidence="11">
    <location>
        <begin position="409"/>
        <end position="666"/>
    </location>
</feature>
<dbReference type="Gene3D" id="6.10.340.10">
    <property type="match status" value="1"/>
</dbReference>
<dbReference type="InterPro" id="IPR003660">
    <property type="entry name" value="HAMP_dom"/>
</dbReference>
<evidence type="ECO:0000313" key="13">
    <source>
        <dbReference type="EMBL" id="SEW41813.1"/>
    </source>
</evidence>
<dbReference type="SUPFAM" id="SSF58104">
    <property type="entry name" value="Methyl-accepting chemotaxis protein (MCP) signaling domain"/>
    <property type="match status" value="1"/>
</dbReference>
<accession>A0A1I0RLE2</accession>
<dbReference type="Proteomes" id="UP000199701">
    <property type="component" value="Unassembled WGS sequence"/>
</dbReference>
<evidence type="ECO:0000259" key="11">
    <source>
        <dbReference type="PROSITE" id="PS50111"/>
    </source>
</evidence>
<dbReference type="STRING" id="99656.SAMN05421659_11825"/>
<dbReference type="Pfam" id="PF00672">
    <property type="entry name" value="HAMP"/>
    <property type="match status" value="1"/>
</dbReference>
<dbReference type="GO" id="GO:0007165">
    <property type="term" value="P:signal transduction"/>
    <property type="evidence" value="ECO:0007669"/>
    <property type="project" value="UniProtKB-KW"/>
</dbReference>
<keyword evidence="7 9" id="KW-0807">Transducer</keyword>
<dbReference type="SMART" id="SM00304">
    <property type="entry name" value="HAMP"/>
    <property type="match status" value="1"/>
</dbReference>
<dbReference type="CDD" id="cd06225">
    <property type="entry name" value="HAMP"/>
    <property type="match status" value="1"/>
</dbReference>
<keyword evidence="3" id="KW-0145">Chemotaxis</keyword>
<dbReference type="AlphaFoldDB" id="A0A1I0RLE2"/>
<keyword evidence="5 10" id="KW-1133">Transmembrane helix</keyword>
<dbReference type="Gene3D" id="1.10.287.950">
    <property type="entry name" value="Methyl-accepting chemotaxis protein"/>
    <property type="match status" value="1"/>
</dbReference>
<keyword evidence="14" id="KW-1185">Reference proteome</keyword>
<evidence type="ECO:0000256" key="9">
    <source>
        <dbReference type="PROSITE-ProRule" id="PRU00284"/>
    </source>
</evidence>
<dbReference type="PROSITE" id="PS50885">
    <property type="entry name" value="HAMP"/>
    <property type="match status" value="1"/>
</dbReference>
<organism evidence="13 14">
    <name type="scientific">[Clostridium] fimetarium</name>
    <dbReference type="NCBI Taxonomy" id="99656"/>
    <lineage>
        <taxon>Bacteria</taxon>
        <taxon>Bacillati</taxon>
        <taxon>Bacillota</taxon>
        <taxon>Clostridia</taxon>
        <taxon>Lachnospirales</taxon>
        <taxon>Lachnospiraceae</taxon>
    </lineage>
</organism>
<dbReference type="SMART" id="SM00283">
    <property type="entry name" value="MA"/>
    <property type="match status" value="1"/>
</dbReference>
<dbReference type="PANTHER" id="PTHR32089">
    <property type="entry name" value="METHYL-ACCEPTING CHEMOTAXIS PROTEIN MCPB"/>
    <property type="match status" value="1"/>
</dbReference>
<evidence type="ECO:0000256" key="4">
    <source>
        <dbReference type="ARBA" id="ARBA00022692"/>
    </source>
</evidence>
<dbReference type="PROSITE" id="PS50111">
    <property type="entry name" value="CHEMOTAXIS_TRANSDUC_2"/>
    <property type="match status" value="1"/>
</dbReference>
<evidence type="ECO:0000259" key="12">
    <source>
        <dbReference type="PROSITE" id="PS50885"/>
    </source>
</evidence>
<evidence type="ECO:0000256" key="8">
    <source>
        <dbReference type="ARBA" id="ARBA00029447"/>
    </source>
</evidence>
<sequence length="695" mass="76541">MKRKFRGIGVQLVAFFVIAISIPILLLAITSINTTRSAMKSNMKLTSEQTLQETQKGFDTYLRTLTLPIDLLTRKNEVKHLEDSGVLKDNITQIQDSLLASVKVTQGSVRNYYSTKNGKLIKSWIEVDAAGTSKTYNTSEDGIDNTKKDWYTSCIGQVSRNGTFASISKPYLDTATGKTIFTVSQEIKLNKEHYGVVALDIDFDILKNYVQNIGLLNTGFVLMVDKDGNVIVDNDKNKYVNGSVNKLQFWSQIQSDLTAATGKDGITMDKTVFTYTEKINGENIQIVVLQDVVTGWKLVGMISENEILSTVNGIKSATVLSGIVAFVIGILIAMLVTIIFVKEINKIKSTMKSVADGDLTKRITVKRKDEFGMLENNFNEMVENVSALIKDVEVKTITIVSASDNISEIAKATTETTNQVSEAIQSVSNGAVGQAESTANATKEVESLALKLQETRKYVNDINNMSTDTQQLSSKGIEMVNELIVKAKKARSNSILSKDVVGEMVESIDKINYISDAITNITKQTNLLSLNASIEAARAGESGRGFAVVAEEIRKLAEQSKESTDEIKKIIVEISAKSNIVEKTLAESDELHMEQNKAIGETRELFNEISDSINMLIEGLRNIGDLNKKMDDSREAVVQRMENVTSISSETAAASEEVTASVEEVNATMQTLNEYTFELDEIANTLKEAIEKFKL</sequence>
<keyword evidence="6 10" id="KW-0472">Membrane</keyword>
<proteinExistence type="inferred from homology"/>
<evidence type="ECO:0000256" key="7">
    <source>
        <dbReference type="ARBA" id="ARBA00023224"/>
    </source>
</evidence>
<reference evidence="13 14" key="1">
    <citation type="submission" date="2016-10" db="EMBL/GenBank/DDBJ databases">
        <authorList>
            <person name="de Groot N.N."/>
        </authorList>
    </citation>
    <scope>NUCLEOTIDE SEQUENCE [LARGE SCALE GENOMIC DNA]</scope>
    <source>
        <strain evidence="13 14">DSM 9179</strain>
    </source>
</reference>
<evidence type="ECO:0000313" key="14">
    <source>
        <dbReference type="Proteomes" id="UP000199701"/>
    </source>
</evidence>
<dbReference type="Pfam" id="PF02743">
    <property type="entry name" value="dCache_1"/>
    <property type="match status" value="1"/>
</dbReference>
<feature type="transmembrane region" description="Helical" evidence="10">
    <location>
        <begin position="319"/>
        <end position="341"/>
    </location>
</feature>
<evidence type="ECO:0000256" key="10">
    <source>
        <dbReference type="SAM" id="Phobius"/>
    </source>
</evidence>
<keyword evidence="4 10" id="KW-0812">Transmembrane</keyword>
<feature type="domain" description="HAMP" evidence="12">
    <location>
        <begin position="344"/>
        <end position="390"/>
    </location>
</feature>
<name>A0A1I0RLE2_9FIRM</name>
<dbReference type="GO" id="GO:0005886">
    <property type="term" value="C:plasma membrane"/>
    <property type="evidence" value="ECO:0007669"/>
    <property type="project" value="UniProtKB-SubCell"/>
</dbReference>
<evidence type="ECO:0000256" key="1">
    <source>
        <dbReference type="ARBA" id="ARBA00004651"/>
    </source>
</evidence>
<dbReference type="GO" id="GO:0006935">
    <property type="term" value="P:chemotaxis"/>
    <property type="evidence" value="ECO:0007669"/>
    <property type="project" value="UniProtKB-KW"/>
</dbReference>
<comment type="similarity">
    <text evidence="8">Belongs to the methyl-accepting chemotaxis (MCP) protein family.</text>
</comment>
<dbReference type="PANTHER" id="PTHR32089:SF114">
    <property type="entry name" value="METHYL-ACCEPTING CHEMOTAXIS PROTEIN MCPB"/>
    <property type="match status" value="1"/>
</dbReference>
<dbReference type="InterPro" id="IPR033479">
    <property type="entry name" value="dCache_1"/>
</dbReference>
<dbReference type="RefSeq" id="WP_170841476.1">
    <property type="nucleotide sequence ID" value="NZ_FOJI01000018.1"/>
</dbReference>
<dbReference type="InterPro" id="IPR029151">
    <property type="entry name" value="Sensor-like_sf"/>
</dbReference>
<evidence type="ECO:0000256" key="6">
    <source>
        <dbReference type="ARBA" id="ARBA00023136"/>
    </source>
</evidence>
<comment type="subcellular location">
    <subcellularLocation>
        <location evidence="1">Cell membrane</location>
        <topology evidence="1">Multi-pass membrane protein</topology>
    </subcellularLocation>
</comment>
<evidence type="ECO:0000256" key="3">
    <source>
        <dbReference type="ARBA" id="ARBA00022500"/>
    </source>
</evidence>
<keyword evidence="2" id="KW-1003">Cell membrane</keyword>
<dbReference type="EMBL" id="FOJI01000018">
    <property type="protein sequence ID" value="SEW41813.1"/>
    <property type="molecule type" value="Genomic_DNA"/>
</dbReference>
<dbReference type="InterPro" id="IPR004089">
    <property type="entry name" value="MCPsignal_dom"/>
</dbReference>
<dbReference type="Gene3D" id="3.30.450.20">
    <property type="entry name" value="PAS domain"/>
    <property type="match status" value="1"/>
</dbReference>